<dbReference type="SUPFAM" id="SSF47598">
    <property type="entry name" value="Ribbon-helix-helix"/>
    <property type="match status" value="1"/>
</dbReference>
<dbReference type="GO" id="GO:0006355">
    <property type="term" value="P:regulation of DNA-templated transcription"/>
    <property type="evidence" value="ECO:0007669"/>
    <property type="project" value="InterPro"/>
</dbReference>
<reference evidence="1" key="2">
    <citation type="submission" date="2020-09" db="EMBL/GenBank/DDBJ databases">
        <authorList>
            <person name="Sun Q."/>
            <person name="Kim S."/>
        </authorList>
    </citation>
    <scope>NUCLEOTIDE SEQUENCE</scope>
    <source>
        <strain evidence="1">KCTC 12710</strain>
    </source>
</reference>
<dbReference type="InterPro" id="IPR013321">
    <property type="entry name" value="Arc_rbn_hlx_hlx"/>
</dbReference>
<dbReference type="AlphaFoldDB" id="A0A918V5V4"/>
<dbReference type="InterPro" id="IPR007337">
    <property type="entry name" value="RelB/DinJ"/>
</dbReference>
<sequence length="169" mass="20016">MKKVLNVRIDQELKIEIDRISKEHGMSPSEYVRIILCEYLEYDEMTKTIQTKQSEMTRVIIDIPSDIRKDLPHLVLWLFVNLYSTSYITEGHLNNAKRILSEQIENNTLSNNLRFQFLKVLSDIDRVFAEGIQSSSVMFTKPNNMYTIDYNLIFTEVYSIIDRDYRYEG</sequence>
<dbReference type="RefSeq" id="WP_189359397.1">
    <property type="nucleotide sequence ID" value="NZ_BMWZ01000002.1"/>
</dbReference>
<organism evidence="1 2">
    <name type="scientific">Algibacter mikhailovii</name>
    <dbReference type="NCBI Taxonomy" id="425498"/>
    <lineage>
        <taxon>Bacteria</taxon>
        <taxon>Pseudomonadati</taxon>
        <taxon>Bacteroidota</taxon>
        <taxon>Flavobacteriia</taxon>
        <taxon>Flavobacteriales</taxon>
        <taxon>Flavobacteriaceae</taxon>
        <taxon>Algibacter</taxon>
    </lineage>
</organism>
<evidence type="ECO:0008006" key="3">
    <source>
        <dbReference type="Google" id="ProtNLM"/>
    </source>
</evidence>
<protein>
    <recommendedName>
        <fullName evidence="3">Ribbon-helix-helix protein CopG domain-containing protein</fullName>
    </recommendedName>
</protein>
<reference evidence="1" key="1">
    <citation type="journal article" date="2014" name="Int. J. Syst. Evol. Microbiol.">
        <title>Complete genome sequence of Corynebacterium casei LMG S-19264T (=DSM 44701T), isolated from a smear-ripened cheese.</title>
        <authorList>
            <consortium name="US DOE Joint Genome Institute (JGI-PGF)"/>
            <person name="Walter F."/>
            <person name="Albersmeier A."/>
            <person name="Kalinowski J."/>
            <person name="Ruckert C."/>
        </authorList>
    </citation>
    <scope>NUCLEOTIDE SEQUENCE</scope>
    <source>
        <strain evidence="1">KCTC 12710</strain>
    </source>
</reference>
<evidence type="ECO:0000313" key="1">
    <source>
        <dbReference type="EMBL" id="GGZ72589.1"/>
    </source>
</evidence>
<dbReference type="InterPro" id="IPR010985">
    <property type="entry name" value="Ribbon_hlx_hlx"/>
</dbReference>
<gene>
    <name evidence="1" type="ORF">GCM10007028_07020</name>
</gene>
<name>A0A918V5V4_9FLAO</name>
<evidence type="ECO:0000313" key="2">
    <source>
        <dbReference type="Proteomes" id="UP000636004"/>
    </source>
</evidence>
<comment type="caution">
    <text evidence="1">The sequence shown here is derived from an EMBL/GenBank/DDBJ whole genome shotgun (WGS) entry which is preliminary data.</text>
</comment>
<dbReference type="Pfam" id="PF04221">
    <property type="entry name" value="RelB"/>
    <property type="match status" value="1"/>
</dbReference>
<proteinExistence type="predicted"/>
<dbReference type="EMBL" id="BMWZ01000002">
    <property type="protein sequence ID" value="GGZ72589.1"/>
    <property type="molecule type" value="Genomic_DNA"/>
</dbReference>
<dbReference type="Gene3D" id="1.10.1220.10">
    <property type="entry name" value="Met repressor-like"/>
    <property type="match status" value="1"/>
</dbReference>
<dbReference type="Proteomes" id="UP000636004">
    <property type="component" value="Unassembled WGS sequence"/>
</dbReference>
<accession>A0A918V5V4</accession>
<keyword evidence="2" id="KW-1185">Reference proteome</keyword>